<organism evidence="2 3">
    <name type="scientific">Bradyrhizobium manausense</name>
    <dbReference type="NCBI Taxonomy" id="989370"/>
    <lineage>
        <taxon>Bacteria</taxon>
        <taxon>Pseudomonadati</taxon>
        <taxon>Pseudomonadota</taxon>
        <taxon>Alphaproteobacteria</taxon>
        <taxon>Hyphomicrobiales</taxon>
        <taxon>Nitrobacteraceae</taxon>
        <taxon>Bradyrhizobium</taxon>
    </lineage>
</organism>
<sequence>MSTMFPKDPSNEPPTASGCKQRVQAQHLRQGDYLPATRNTVVSVSRGIRTPSGKVEVTLATSLGMRVSVWGARTEISIEREANRKD</sequence>
<gene>
    <name evidence="2" type="ORF">AOQ71_31530</name>
</gene>
<protein>
    <submittedName>
        <fullName evidence="2">Uncharacterized protein</fullName>
    </submittedName>
</protein>
<dbReference type="AlphaFoldDB" id="A0A0R3D3Y0"/>
<feature type="region of interest" description="Disordered" evidence="1">
    <location>
        <begin position="1"/>
        <end position="34"/>
    </location>
</feature>
<evidence type="ECO:0000313" key="2">
    <source>
        <dbReference type="EMBL" id="KRQ03261.1"/>
    </source>
</evidence>
<evidence type="ECO:0000256" key="1">
    <source>
        <dbReference type="SAM" id="MobiDB-lite"/>
    </source>
</evidence>
<evidence type="ECO:0000313" key="3">
    <source>
        <dbReference type="Proteomes" id="UP000051936"/>
    </source>
</evidence>
<accession>A0A0R3D3Y0</accession>
<reference evidence="2 3" key="1">
    <citation type="submission" date="2015-09" db="EMBL/GenBank/DDBJ databases">
        <title>Draft Genome Sequence of Bradyrhizobium manausense Strain BR 3351T, a Novel Symbiotic Nitrogen-Fixing Alphaproteobacterium Isolated from Brazilian Amazon Rain Forest.</title>
        <authorList>
            <person name="De Araujo J.L."/>
            <person name="Zilli J.E."/>
        </authorList>
    </citation>
    <scope>NUCLEOTIDE SEQUENCE [LARGE SCALE GENOMIC DNA]</scope>
    <source>
        <strain evidence="2 3">BR3351</strain>
    </source>
</reference>
<keyword evidence="3" id="KW-1185">Reference proteome</keyword>
<dbReference type="EMBL" id="LJYG01000108">
    <property type="protein sequence ID" value="KRQ03261.1"/>
    <property type="molecule type" value="Genomic_DNA"/>
</dbReference>
<name>A0A0R3D3Y0_9BRAD</name>
<dbReference type="Proteomes" id="UP000051936">
    <property type="component" value="Unassembled WGS sequence"/>
</dbReference>
<proteinExistence type="predicted"/>
<comment type="caution">
    <text evidence="2">The sequence shown here is derived from an EMBL/GenBank/DDBJ whole genome shotgun (WGS) entry which is preliminary data.</text>
</comment>
<dbReference type="STRING" id="989370.AOQ71_31530"/>